<dbReference type="NCBIfam" id="TIGR00215">
    <property type="entry name" value="lpxB"/>
    <property type="match status" value="1"/>
</dbReference>
<keyword evidence="6 12" id="KW-0328">Glycosyltransferase</keyword>
<evidence type="ECO:0000256" key="8">
    <source>
        <dbReference type="ARBA" id="ARBA00023098"/>
    </source>
</evidence>
<dbReference type="EC" id="2.4.1.182" evidence="2 10"/>
<evidence type="ECO:0000256" key="2">
    <source>
        <dbReference type="ARBA" id="ARBA00012687"/>
    </source>
</evidence>
<dbReference type="Proteomes" id="UP001476950">
    <property type="component" value="Unassembled WGS sequence"/>
</dbReference>
<name>A0ABV0KS59_9CYAN</name>
<comment type="function">
    <text evidence="1">Condensation of UDP-2,3-diacylglucosamine and 2,3-diacylglucosamine-1-phosphate to form lipid A disaccharide, a precursor of lipid A, a phosphorylated glycolipid that anchors the lipopolysaccharide to the outer membrane of the cell.</text>
</comment>
<proteinExistence type="predicted"/>
<accession>A0ABV0KS59</accession>
<evidence type="ECO:0000256" key="7">
    <source>
        <dbReference type="ARBA" id="ARBA00022679"/>
    </source>
</evidence>
<dbReference type="EMBL" id="JAMPLM010000052">
    <property type="protein sequence ID" value="MEP1062081.1"/>
    <property type="molecule type" value="Genomic_DNA"/>
</dbReference>
<dbReference type="RefSeq" id="WP_242033714.1">
    <property type="nucleotide sequence ID" value="NZ_JAMPLM010000052.1"/>
</dbReference>
<evidence type="ECO:0000313" key="12">
    <source>
        <dbReference type="EMBL" id="MEP1062081.1"/>
    </source>
</evidence>
<comment type="caution">
    <text evidence="12">The sequence shown here is derived from an EMBL/GenBank/DDBJ whole genome shotgun (WGS) entry which is preliminary data.</text>
</comment>
<evidence type="ECO:0000313" key="13">
    <source>
        <dbReference type="Proteomes" id="UP001476950"/>
    </source>
</evidence>
<gene>
    <name evidence="12" type="primary">lpxB</name>
    <name evidence="12" type="ORF">NDI38_27270</name>
</gene>
<keyword evidence="4" id="KW-0444">Lipid biosynthesis</keyword>
<reference evidence="12 13" key="1">
    <citation type="submission" date="2022-04" db="EMBL/GenBank/DDBJ databases">
        <title>Positive selection, recombination, and allopatry shape intraspecific diversity of widespread and dominant cyanobacteria.</title>
        <authorList>
            <person name="Wei J."/>
            <person name="Shu W."/>
            <person name="Hu C."/>
        </authorList>
    </citation>
    <scope>NUCLEOTIDE SEQUENCE [LARGE SCALE GENOMIC DNA]</scope>
    <source>
        <strain evidence="12 13">AS-A4</strain>
    </source>
</reference>
<feature type="compositionally biased region" description="Polar residues" evidence="11">
    <location>
        <begin position="21"/>
        <end position="39"/>
    </location>
</feature>
<dbReference type="SUPFAM" id="SSF53756">
    <property type="entry name" value="UDP-Glycosyltransferase/glycogen phosphorylase"/>
    <property type="match status" value="1"/>
</dbReference>
<dbReference type="PANTHER" id="PTHR30372:SF4">
    <property type="entry name" value="LIPID-A-DISACCHARIDE SYNTHASE, MITOCHONDRIAL-RELATED"/>
    <property type="match status" value="1"/>
</dbReference>
<evidence type="ECO:0000256" key="5">
    <source>
        <dbReference type="ARBA" id="ARBA00022556"/>
    </source>
</evidence>
<evidence type="ECO:0000256" key="3">
    <source>
        <dbReference type="ARBA" id="ARBA00020902"/>
    </source>
</evidence>
<evidence type="ECO:0000256" key="1">
    <source>
        <dbReference type="ARBA" id="ARBA00002056"/>
    </source>
</evidence>
<organism evidence="12 13">
    <name type="scientific">Stenomitos frigidus AS-A4</name>
    <dbReference type="NCBI Taxonomy" id="2933935"/>
    <lineage>
        <taxon>Bacteria</taxon>
        <taxon>Bacillati</taxon>
        <taxon>Cyanobacteriota</taxon>
        <taxon>Cyanophyceae</taxon>
        <taxon>Leptolyngbyales</taxon>
        <taxon>Leptolyngbyaceae</taxon>
        <taxon>Stenomitos</taxon>
    </lineage>
</organism>
<keyword evidence="8" id="KW-0443">Lipid metabolism</keyword>
<feature type="region of interest" description="Disordered" evidence="11">
    <location>
        <begin position="21"/>
        <end position="40"/>
    </location>
</feature>
<evidence type="ECO:0000256" key="11">
    <source>
        <dbReference type="SAM" id="MobiDB-lite"/>
    </source>
</evidence>
<dbReference type="InterPro" id="IPR003835">
    <property type="entry name" value="Glyco_trans_19"/>
</dbReference>
<evidence type="ECO:0000256" key="9">
    <source>
        <dbReference type="ARBA" id="ARBA00048975"/>
    </source>
</evidence>
<comment type="catalytic activity">
    <reaction evidence="9">
        <text>a lipid X + a UDP-2-N,3-O-bis[(3R)-3-hydroxyacyl]-alpha-D-glucosamine = a lipid A disaccharide + UDP + H(+)</text>
        <dbReference type="Rhea" id="RHEA:67828"/>
        <dbReference type="ChEBI" id="CHEBI:15378"/>
        <dbReference type="ChEBI" id="CHEBI:58223"/>
        <dbReference type="ChEBI" id="CHEBI:137748"/>
        <dbReference type="ChEBI" id="CHEBI:176338"/>
        <dbReference type="ChEBI" id="CHEBI:176343"/>
        <dbReference type="EC" id="2.4.1.182"/>
    </reaction>
</comment>
<keyword evidence="5" id="KW-0441">Lipid A biosynthesis</keyword>
<sequence length="455" mass="50074">MMMIEPDSDKECGNATIQAPNALQAPNTLSQSDPLTQHSPRPVRLFISTGEVSGDLQGSLLVQALQRQATKRGLTLELLAMGGDRMEAAGAKLLARTSAIGSMGIFESLPFVLPTLRVQRQAKQYLQQYPPDLIVLIDYMGPNLAFCEYFPERFPDVPIVYYIAPQEWVWGDQWSWGVKLFRSDLVVKATQRILAIFPGEASYFQSKGGQVAWVGHPLLDRMQEALDRDRARLALGIPADQLTIVLLPASRQQELKYLMPVMFAAAQQLQAKLPHVHFLIPLALTKYRARIEQAIQRYGLRATVLAEPQAASSDSAATSLTLQAIAAADLAITKSGTVNLEIALLNVPQVVMYKVNSVTGWILDRVLKFSVPFVSPPNLVEMKPIVPEFLQDQATPENLAQASLALLLDTDRRQAMLEGYQSMRLALGSVGVCDRAAQEILNLVAASDTAVKEEN</sequence>
<dbReference type="GO" id="GO:0008915">
    <property type="term" value="F:lipid-A-disaccharide synthase activity"/>
    <property type="evidence" value="ECO:0007669"/>
    <property type="project" value="UniProtKB-EC"/>
</dbReference>
<keyword evidence="7 12" id="KW-0808">Transferase</keyword>
<keyword evidence="13" id="KW-1185">Reference proteome</keyword>
<protein>
    <recommendedName>
        <fullName evidence="3 10">Lipid-A-disaccharide synthase</fullName>
        <ecNumber evidence="2 10">2.4.1.182</ecNumber>
    </recommendedName>
</protein>
<evidence type="ECO:0000256" key="6">
    <source>
        <dbReference type="ARBA" id="ARBA00022676"/>
    </source>
</evidence>
<evidence type="ECO:0000256" key="10">
    <source>
        <dbReference type="NCBIfam" id="TIGR00215"/>
    </source>
</evidence>
<evidence type="ECO:0000256" key="4">
    <source>
        <dbReference type="ARBA" id="ARBA00022516"/>
    </source>
</evidence>
<dbReference type="PANTHER" id="PTHR30372">
    <property type="entry name" value="LIPID-A-DISACCHARIDE SYNTHASE"/>
    <property type="match status" value="1"/>
</dbReference>
<dbReference type="Pfam" id="PF02684">
    <property type="entry name" value="LpxB"/>
    <property type="match status" value="1"/>
</dbReference>